<sequence length="80" mass="8717">MRAMSAGRMRGFDEITTIRWRPRPTTCDLADQVSGKVKELDLAQSNFRSTFARLDAIIERGNCIEGVDQRDGAGGNDGGG</sequence>
<name>A0AAP0P1B3_9MAGN</name>
<gene>
    <name evidence="2" type="ORF">Scep_015275</name>
</gene>
<evidence type="ECO:0000313" key="2">
    <source>
        <dbReference type="EMBL" id="KAK9126429.1"/>
    </source>
</evidence>
<dbReference type="Pfam" id="PF20663">
    <property type="entry name" value="COG4_N"/>
    <property type="match status" value="1"/>
</dbReference>
<dbReference type="EMBL" id="JBBNAG010000006">
    <property type="protein sequence ID" value="KAK9126429.1"/>
    <property type="molecule type" value="Genomic_DNA"/>
</dbReference>
<comment type="caution">
    <text evidence="2">The sequence shown here is derived from an EMBL/GenBank/DDBJ whole genome shotgun (WGS) entry which is preliminary data.</text>
</comment>
<accession>A0AAP0P1B3</accession>
<evidence type="ECO:0000259" key="1">
    <source>
        <dbReference type="Pfam" id="PF20663"/>
    </source>
</evidence>
<proteinExistence type="predicted"/>
<keyword evidence="3" id="KW-1185">Reference proteome</keyword>
<dbReference type="InterPro" id="IPR048680">
    <property type="entry name" value="COG4_N"/>
</dbReference>
<evidence type="ECO:0000313" key="3">
    <source>
        <dbReference type="Proteomes" id="UP001419268"/>
    </source>
</evidence>
<dbReference type="Proteomes" id="UP001419268">
    <property type="component" value="Unassembled WGS sequence"/>
</dbReference>
<organism evidence="2 3">
    <name type="scientific">Stephania cephalantha</name>
    <dbReference type="NCBI Taxonomy" id="152367"/>
    <lineage>
        <taxon>Eukaryota</taxon>
        <taxon>Viridiplantae</taxon>
        <taxon>Streptophyta</taxon>
        <taxon>Embryophyta</taxon>
        <taxon>Tracheophyta</taxon>
        <taxon>Spermatophyta</taxon>
        <taxon>Magnoliopsida</taxon>
        <taxon>Ranunculales</taxon>
        <taxon>Menispermaceae</taxon>
        <taxon>Menispermoideae</taxon>
        <taxon>Cissampelideae</taxon>
        <taxon>Stephania</taxon>
    </lineage>
</organism>
<feature type="domain" description="Conserved oligomeric Golgi complex subunit 4 N-terminal" evidence="1">
    <location>
        <begin position="25"/>
        <end position="69"/>
    </location>
</feature>
<protein>
    <recommendedName>
        <fullName evidence="1">Conserved oligomeric Golgi complex subunit 4 N-terminal domain-containing protein</fullName>
    </recommendedName>
</protein>
<reference evidence="2 3" key="1">
    <citation type="submission" date="2024-01" db="EMBL/GenBank/DDBJ databases">
        <title>Genome assemblies of Stephania.</title>
        <authorList>
            <person name="Yang L."/>
        </authorList>
    </citation>
    <scope>NUCLEOTIDE SEQUENCE [LARGE SCALE GENOMIC DNA]</scope>
    <source>
        <strain evidence="2">JXDWG</strain>
        <tissue evidence="2">Leaf</tissue>
    </source>
</reference>
<dbReference type="AlphaFoldDB" id="A0AAP0P1B3"/>